<evidence type="ECO:0000313" key="1">
    <source>
        <dbReference type="EMBL" id="AVO23073.1"/>
    </source>
</evidence>
<evidence type="ECO:0000313" key="2">
    <source>
        <dbReference type="Proteomes" id="UP000241367"/>
    </source>
</evidence>
<keyword evidence="2" id="KW-1185">Reference proteome</keyword>
<dbReference type="EMBL" id="MG983742">
    <property type="protein sequence ID" value="AVO23073.1"/>
    <property type="molecule type" value="Genomic_DNA"/>
</dbReference>
<proteinExistence type="predicted"/>
<organism evidence="1 2">
    <name type="scientific">Bacillus phage Anath</name>
    <dbReference type="NCBI Taxonomy" id="2108114"/>
    <lineage>
        <taxon>Viruses</taxon>
        <taxon>Duplodnaviria</taxon>
        <taxon>Heunggongvirae</taxon>
        <taxon>Uroviricota</taxon>
        <taxon>Caudoviricetes</taxon>
        <taxon>Ehrlichviridae</taxon>
        <taxon>Anathvirus</taxon>
        <taxon>Anathvirus anath</taxon>
    </lineage>
</organism>
<protein>
    <submittedName>
        <fullName evidence="1">Uncharacterized protein</fullName>
    </submittedName>
</protein>
<accession>A0A2P1JUS2</accession>
<dbReference type="Proteomes" id="UP000241367">
    <property type="component" value="Segment"/>
</dbReference>
<reference evidence="2" key="1">
    <citation type="submission" date="2018-02" db="EMBL/GenBank/DDBJ databases">
        <authorList>
            <person name="Cohen D.B."/>
            <person name="Kent A.D."/>
        </authorList>
    </citation>
    <scope>NUCLEOTIDE SEQUENCE [LARGE SCALE GENOMIC DNA]</scope>
</reference>
<name>A0A2P1JUS2_9CAUD</name>
<sequence>MTDLEFCRIGAHMYIDLMGKVRELCKSQGFELYYYPDHEDNTGSSHNHNGKLKVMLYGIYAKPLNLQTVITAMHEIGHLLDSQNFEDNHAYIKQYSMGGTELRAWQHAFSLAVKWGFTLDQMELMYRTAIESAITYFNEDGYDDCDWEHTIVGYTGDRMNWHDFEVQLNSHYCNCVEVLL</sequence>